<dbReference type="AlphaFoldDB" id="A0AA39JLJ0"/>
<comment type="caution">
    <text evidence="2">The sequence shown here is derived from an EMBL/GenBank/DDBJ whole genome shotgun (WGS) entry which is preliminary data.</text>
</comment>
<keyword evidence="1" id="KW-1133">Transmembrane helix</keyword>
<dbReference type="RefSeq" id="XP_060325328.1">
    <property type="nucleotide sequence ID" value="XM_060470074.1"/>
</dbReference>
<accession>A0AA39JLJ0</accession>
<dbReference type="EMBL" id="JAUEPS010000051">
    <property type="protein sequence ID" value="KAK0444981.1"/>
    <property type="molecule type" value="Genomic_DNA"/>
</dbReference>
<dbReference type="Proteomes" id="UP001175211">
    <property type="component" value="Unassembled WGS sequence"/>
</dbReference>
<feature type="transmembrane region" description="Helical" evidence="1">
    <location>
        <begin position="179"/>
        <end position="200"/>
    </location>
</feature>
<reference evidence="2" key="1">
    <citation type="submission" date="2023-06" db="EMBL/GenBank/DDBJ databases">
        <authorList>
            <consortium name="Lawrence Berkeley National Laboratory"/>
            <person name="Ahrendt S."/>
            <person name="Sahu N."/>
            <person name="Indic B."/>
            <person name="Wong-Bajracharya J."/>
            <person name="Merenyi Z."/>
            <person name="Ke H.-M."/>
            <person name="Monk M."/>
            <person name="Kocsube S."/>
            <person name="Drula E."/>
            <person name="Lipzen A."/>
            <person name="Balint B."/>
            <person name="Henrissat B."/>
            <person name="Andreopoulos B."/>
            <person name="Martin F.M."/>
            <person name="Harder C.B."/>
            <person name="Rigling D."/>
            <person name="Ford K.L."/>
            <person name="Foster G.D."/>
            <person name="Pangilinan J."/>
            <person name="Papanicolaou A."/>
            <person name="Barry K."/>
            <person name="LaButti K."/>
            <person name="Viragh M."/>
            <person name="Koriabine M."/>
            <person name="Yan M."/>
            <person name="Riley R."/>
            <person name="Champramary S."/>
            <person name="Plett K.L."/>
            <person name="Tsai I.J."/>
            <person name="Slot J."/>
            <person name="Sipos G."/>
            <person name="Plett J."/>
            <person name="Nagy L.G."/>
            <person name="Grigoriev I.V."/>
        </authorList>
    </citation>
    <scope>NUCLEOTIDE SEQUENCE</scope>
    <source>
        <strain evidence="2">CCBAS 213</strain>
    </source>
</reference>
<dbReference type="GeneID" id="85353622"/>
<keyword evidence="1" id="KW-0812">Transmembrane</keyword>
<gene>
    <name evidence="2" type="ORF">EV420DRAFT_1484416</name>
</gene>
<protein>
    <submittedName>
        <fullName evidence="2">Uncharacterized protein</fullName>
    </submittedName>
</protein>
<evidence type="ECO:0000313" key="3">
    <source>
        <dbReference type="Proteomes" id="UP001175211"/>
    </source>
</evidence>
<name>A0AA39JLJ0_ARMTA</name>
<evidence type="ECO:0000256" key="1">
    <source>
        <dbReference type="SAM" id="Phobius"/>
    </source>
</evidence>
<sequence length="238" mass="26004">MNKLTEQAQRQEANKFYVNLSEPKVVDERSVYEGIKDILSVLSVLTSSASMAEIMHPVAQKSKILPIPLPTNTYKPSRSDTRTHYFMADHRAQSQFLGYGDVCTLGNPTESSTMIMAAVTAACAGGARKGRKVRAGRRGQGVEKDQGENRQLGSHFRGWPVAVDWVIWATADIYGYSNLVAAIIFTIAYVHVVLSIFCAIRVAAFTIRAILIGSELAGENLGLFIGDEVLFGIGLYAD</sequence>
<keyword evidence="1" id="KW-0472">Membrane</keyword>
<evidence type="ECO:0000313" key="2">
    <source>
        <dbReference type="EMBL" id="KAK0444981.1"/>
    </source>
</evidence>
<keyword evidence="3" id="KW-1185">Reference proteome</keyword>
<organism evidence="2 3">
    <name type="scientific">Armillaria tabescens</name>
    <name type="common">Ringless honey mushroom</name>
    <name type="synonym">Agaricus tabescens</name>
    <dbReference type="NCBI Taxonomy" id="1929756"/>
    <lineage>
        <taxon>Eukaryota</taxon>
        <taxon>Fungi</taxon>
        <taxon>Dikarya</taxon>
        <taxon>Basidiomycota</taxon>
        <taxon>Agaricomycotina</taxon>
        <taxon>Agaricomycetes</taxon>
        <taxon>Agaricomycetidae</taxon>
        <taxon>Agaricales</taxon>
        <taxon>Marasmiineae</taxon>
        <taxon>Physalacriaceae</taxon>
        <taxon>Desarmillaria</taxon>
    </lineage>
</organism>
<proteinExistence type="predicted"/>